<evidence type="ECO:0000256" key="1">
    <source>
        <dbReference type="ARBA" id="ARBA00023125"/>
    </source>
</evidence>
<gene>
    <name evidence="3" type="ORF">C4532_01015</name>
</gene>
<dbReference type="InterPro" id="IPR014710">
    <property type="entry name" value="RmlC-like_jellyroll"/>
</dbReference>
<evidence type="ECO:0000313" key="4">
    <source>
        <dbReference type="Proteomes" id="UP000285961"/>
    </source>
</evidence>
<comment type="caution">
    <text evidence="3">The sequence shown here is derived from an EMBL/GenBank/DDBJ whole genome shotgun (WGS) entry which is preliminary data.</text>
</comment>
<dbReference type="SMART" id="SM00530">
    <property type="entry name" value="HTH_XRE"/>
    <property type="match status" value="1"/>
</dbReference>
<accession>A0A419F956</accession>
<dbReference type="PROSITE" id="PS50943">
    <property type="entry name" value="HTH_CROC1"/>
    <property type="match status" value="1"/>
</dbReference>
<dbReference type="InterPro" id="IPR001387">
    <property type="entry name" value="Cro/C1-type_HTH"/>
</dbReference>
<dbReference type="Gene3D" id="2.60.120.10">
    <property type="entry name" value="Jelly Rolls"/>
    <property type="match status" value="1"/>
</dbReference>
<dbReference type="GO" id="GO:0003700">
    <property type="term" value="F:DNA-binding transcription factor activity"/>
    <property type="evidence" value="ECO:0007669"/>
    <property type="project" value="TreeGrafter"/>
</dbReference>
<feature type="domain" description="HTH cro/C1-type" evidence="2">
    <location>
        <begin position="7"/>
        <end position="61"/>
    </location>
</feature>
<protein>
    <submittedName>
        <fullName evidence="3">Helix-turn-helix domain-containing protein</fullName>
    </submittedName>
</protein>
<dbReference type="Pfam" id="PF07883">
    <property type="entry name" value="Cupin_2"/>
    <property type="match status" value="1"/>
</dbReference>
<proteinExistence type="predicted"/>
<dbReference type="AlphaFoldDB" id="A0A419F956"/>
<dbReference type="CDD" id="cd00093">
    <property type="entry name" value="HTH_XRE"/>
    <property type="match status" value="1"/>
</dbReference>
<dbReference type="PANTHER" id="PTHR46797">
    <property type="entry name" value="HTH-TYPE TRANSCRIPTIONAL REGULATOR"/>
    <property type="match status" value="1"/>
</dbReference>
<dbReference type="InterPro" id="IPR050807">
    <property type="entry name" value="TransReg_Diox_bact_type"/>
</dbReference>
<dbReference type="InterPro" id="IPR010982">
    <property type="entry name" value="Lambda_DNA-bd_dom_sf"/>
</dbReference>
<dbReference type="EMBL" id="QZKI01000006">
    <property type="protein sequence ID" value="RJP75155.1"/>
    <property type="molecule type" value="Genomic_DNA"/>
</dbReference>
<evidence type="ECO:0000259" key="2">
    <source>
        <dbReference type="PROSITE" id="PS50943"/>
    </source>
</evidence>
<dbReference type="SUPFAM" id="SSF51182">
    <property type="entry name" value="RmlC-like cupins"/>
    <property type="match status" value="1"/>
</dbReference>
<evidence type="ECO:0000313" key="3">
    <source>
        <dbReference type="EMBL" id="RJP75155.1"/>
    </source>
</evidence>
<dbReference type="InterPro" id="IPR013096">
    <property type="entry name" value="Cupin_2"/>
</dbReference>
<dbReference type="InterPro" id="IPR011051">
    <property type="entry name" value="RmlC_Cupin_sf"/>
</dbReference>
<dbReference type="Proteomes" id="UP000285961">
    <property type="component" value="Unassembled WGS sequence"/>
</dbReference>
<dbReference type="GO" id="GO:0005829">
    <property type="term" value="C:cytosol"/>
    <property type="evidence" value="ECO:0007669"/>
    <property type="project" value="TreeGrafter"/>
</dbReference>
<dbReference type="SUPFAM" id="SSF47413">
    <property type="entry name" value="lambda repressor-like DNA-binding domains"/>
    <property type="match status" value="1"/>
</dbReference>
<dbReference type="Gene3D" id="1.10.260.40">
    <property type="entry name" value="lambda repressor-like DNA-binding domains"/>
    <property type="match status" value="1"/>
</dbReference>
<dbReference type="GO" id="GO:0003677">
    <property type="term" value="F:DNA binding"/>
    <property type="evidence" value="ECO:0007669"/>
    <property type="project" value="UniProtKB-KW"/>
</dbReference>
<name>A0A419F956_9BACT</name>
<dbReference type="PANTHER" id="PTHR46797:SF1">
    <property type="entry name" value="METHYLPHOSPHONATE SYNTHASE"/>
    <property type="match status" value="1"/>
</dbReference>
<organism evidence="3 4">
    <name type="scientific">Candidatus Abyssobacteria bacterium SURF_17</name>
    <dbReference type="NCBI Taxonomy" id="2093361"/>
    <lineage>
        <taxon>Bacteria</taxon>
        <taxon>Pseudomonadati</taxon>
        <taxon>Candidatus Hydrogenedentota</taxon>
        <taxon>Candidatus Abyssobacteria</taxon>
    </lineage>
</organism>
<reference evidence="3 4" key="1">
    <citation type="journal article" date="2017" name="ISME J.">
        <title>Energy and carbon metabolisms in a deep terrestrial subsurface fluid microbial community.</title>
        <authorList>
            <person name="Momper L."/>
            <person name="Jungbluth S.P."/>
            <person name="Lee M.D."/>
            <person name="Amend J.P."/>
        </authorList>
    </citation>
    <scope>NUCLEOTIDE SEQUENCE [LARGE SCALE GENOMIC DNA]</scope>
    <source>
        <strain evidence="3">SURF_17</strain>
    </source>
</reference>
<dbReference type="CDD" id="cd02209">
    <property type="entry name" value="cupin_XRE_C"/>
    <property type="match status" value="1"/>
</dbReference>
<keyword evidence="1" id="KW-0238">DNA-binding</keyword>
<dbReference type="Pfam" id="PF01381">
    <property type="entry name" value="HTH_3"/>
    <property type="match status" value="1"/>
</dbReference>
<sequence>MTLGGKLKQLRLGKKMTLQDVAEGTGYSKALISRIENDSVSPSIASLAEISRVLDIRLDALFSAVEGGPVSLVKKNQRKSRTLMGGRLQVESLRESMPGIKMEALIRTFEAGATVDMGRSVGGSEEWWHVLKGKLKAAIDERTFDLSEGDSLYMLSANSRKWQNPAKARASALVVMTTPVL</sequence>